<dbReference type="Proteomes" id="UP001187471">
    <property type="component" value="Unassembled WGS sequence"/>
</dbReference>
<evidence type="ECO:0008006" key="5">
    <source>
        <dbReference type="Google" id="ProtNLM"/>
    </source>
</evidence>
<name>A0AA88UMT5_9ASTE</name>
<keyword evidence="4" id="KW-1185">Reference proteome</keyword>
<dbReference type="InterPro" id="IPR013126">
    <property type="entry name" value="Hsp_70_fam"/>
</dbReference>
<keyword evidence="2" id="KW-0067">ATP-binding</keyword>
<comment type="caution">
    <text evidence="3">The sequence shown here is derived from an EMBL/GenBank/DDBJ whole genome shotgun (WGS) entry which is preliminary data.</text>
</comment>
<dbReference type="GO" id="GO:0140662">
    <property type="term" value="F:ATP-dependent protein folding chaperone"/>
    <property type="evidence" value="ECO:0007669"/>
    <property type="project" value="InterPro"/>
</dbReference>
<dbReference type="AlphaFoldDB" id="A0AA88UMT5"/>
<evidence type="ECO:0000256" key="1">
    <source>
        <dbReference type="ARBA" id="ARBA00022741"/>
    </source>
</evidence>
<organism evidence="3 4">
    <name type="scientific">Escallonia rubra</name>
    <dbReference type="NCBI Taxonomy" id="112253"/>
    <lineage>
        <taxon>Eukaryota</taxon>
        <taxon>Viridiplantae</taxon>
        <taxon>Streptophyta</taxon>
        <taxon>Embryophyta</taxon>
        <taxon>Tracheophyta</taxon>
        <taxon>Spermatophyta</taxon>
        <taxon>Magnoliopsida</taxon>
        <taxon>eudicotyledons</taxon>
        <taxon>Gunneridae</taxon>
        <taxon>Pentapetalae</taxon>
        <taxon>asterids</taxon>
        <taxon>campanulids</taxon>
        <taxon>Escalloniales</taxon>
        <taxon>Escalloniaceae</taxon>
        <taxon>Escallonia</taxon>
    </lineage>
</organism>
<dbReference type="GO" id="GO:0005524">
    <property type="term" value="F:ATP binding"/>
    <property type="evidence" value="ECO:0007669"/>
    <property type="project" value="UniProtKB-KW"/>
</dbReference>
<evidence type="ECO:0000313" key="3">
    <source>
        <dbReference type="EMBL" id="KAK2987118.1"/>
    </source>
</evidence>
<evidence type="ECO:0000256" key="2">
    <source>
        <dbReference type="ARBA" id="ARBA00022840"/>
    </source>
</evidence>
<gene>
    <name evidence="3" type="ORF">RJ640_019678</name>
</gene>
<accession>A0AA88UMT5</accession>
<dbReference type="SUPFAM" id="SSF53067">
    <property type="entry name" value="Actin-like ATPase domain"/>
    <property type="match status" value="1"/>
</dbReference>
<dbReference type="EMBL" id="JAVXUO010001014">
    <property type="protein sequence ID" value="KAK2987118.1"/>
    <property type="molecule type" value="Genomic_DNA"/>
</dbReference>
<dbReference type="Gene3D" id="3.30.420.40">
    <property type="match status" value="1"/>
</dbReference>
<keyword evidence="1" id="KW-0547">Nucleotide-binding</keyword>
<proteinExistence type="predicted"/>
<reference evidence="3" key="1">
    <citation type="submission" date="2022-12" db="EMBL/GenBank/DDBJ databases">
        <title>Draft genome assemblies for two species of Escallonia (Escalloniales).</title>
        <authorList>
            <person name="Chanderbali A."/>
            <person name="Dervinis C."/>
            <person name="Anghel I."/>
            <person name="Soltis D."/>
            <person name="Soltis P."/>
            <person name="Zapata F."/>
        </authorList>
    </citation>
    <scope>NUCLEOTIDE SEQUENCE</scope>
    <source>
        <strain evidence="3">UCBG92.1500</strain>
        <tissue evidence="3">Leaf</tissue>
    </source>
</reference>
<dbReference type="Pfam" id="PF00012">
    <property type="entry name" value="HSP70"/>
    <property type="match status" value="1"/>
</dbReference>
<evidence type="ECO:0000313" key="4">
    <source>
        <dbReference type="Proteomes" id="UP001187471"/>
    </source>
</evidence>
<dbReference type="InterPro" id="IPR043129">
    <property type="entry name" value="ATPase_NBD"/>
</dbReference>
<sequence>MAFFGGGLTNTVSFGIPKSAFKKLRKTSKQRRGCGATGPLRVMAEKVVGIDLRTTNSAVGAMEGGKPVIIINAEGSSSLVSQFCFLEDDFYIGMEQGSNQMKEWKARSRRPSVR</sequence>
<protein>
    <recommendedName>
        <fullName evidence="5">Heat shock protein 70</fullName>
    </recommendedName>
</protein>